<proteinExistence type="evidence at transcript level"/>
<dbReference type="PANTHER" id="PTHR48191">
    <property type="entry name" value="PROTEIN HHL1 CHLOROPLASTIC"/>
    <property type="match status" value="1"/>
</dbReference>
<dbReference type="PANTHER" id="PTHR48191:SF2">
    <property type="entry name" value="PROTEIN HHL1, CHLOROPLASTIC"/>
    <property type="match status" value="1"/>
</dbReference>
<dbReference type="EMBL" id="EF083798">
    <property type="protein sequence ID" value="ABK23133.1"/>
    <property type="molecule type" value="mRNA"/>
</dbReference>
<name>A9NR72_PICSI</name>
<dbReference type="InterPro" id="IPR045388">
    <property type="entry name" value="HHL1-like"/>
</dbReference>
<organism evidence="1">
    <name type="scientific">Picea sitchensis</name>
    <name type="common">Sitka spruce</name>
    <name type="synonym">Pinus sitchensis</name>
    <dbReference type="NCBI Taxonomy" id="3332"/>
    <lineage>
        <taxon>Eukaryota</taxon>
        <taxon>Viridiplantae</taxon>
        <taxon>Streptophyta</taxon>
        <taxon>Embryophyta</taxon>
        <taxon>Tracheophyta</taxon>
        <taxon>Spermatophyta</taxon>
        <taxon>Pinopsida</taxon>
        <taxon>Pinidae</taxon>
        <taxon>Conifers I</taxon>
        <taxon>Pinales</taxon>
        <taxon>Pinaceae</taxon>
        <taxon>Picea</taxon>
    </lineage>
</organism>
<evidence type="ECO:0000313" key="1">
    <source>
        <dbReference type="EMBL" id="ABK23133.1"/>
    </source>
</evidence>
<reference evidence="1" key="1">
    <citation type="journal article" date="2008" name="BMC Genomics">
        <title>A conifer genomics resource of 200,000 spruce (Picea spp.) ESTs and 6,464 high-quality, sequence-finished full-length cDNAs for Sitka spruce (Picea sitchensis).</title>
        <authorList>
            <person name="Ralph S.G."/>
            <person name="Chun H.J."/>
            <person name="Kolosova N."/>
            <person name="Cooper D."/>
            <person name="Oddy C."/>
            <person name="Ritland C.E."/>
            <person name="Kirkpatrick R."/>
            <person name="Moore R."/>
            <person name="Barber S."/>
            <person name="Holt R.A."/>
            <person name="Jones S.J."/>
            <person name="Marra M.A."/>
            <person name="Douglas C.J."/>
            <person name="Ritland K."/>
            <person name="Bohlmann J."/>
        </authorList>
    </citation>
    <scope>NUCLEOTIDE SEQUENCE</scope>
    <source>
        <tissue evidence="1">Bark</tissue>
    </source>
</reference>
<dbReference type="Pfam" id="PF20133">
    <property type="entry name" value="HHL1-like"/>
    <property type="match status" value="1"/>
</dbReference>
<protein>
    <submittedName>
        <fullName evidence="1">Uncharacterized protein</fullName>
    </submittedName>
</protein>
<dbReference type="AlphaFoldDB" id="A9NR72"/>
<accession>A9NR72</accession>
<sequence>MESGIALTALGGFSKGQTAANYTNFLTGLPLMPSRRTNALWSRKNTGRGGVVIVEAKGRKSMQEKMYQQRPPPSVPKAEDDNPRFVVFIRSKNVPRWYPLNIISGGTTAKIMVAGKDTPVGKFLYEGALTRNIAAVVYKDEKEIRKIALKQYPVLKAASELQYGYKLIDPKNPNSALYSSDIIKIPPQEELKPVVEKVKDFFGNAMTGVKESFGSISNLDTGAEEDEKTPEK</sequence>